<dbReference type="Gene3D" id="3.10.180.10">
    <property type="entry name" value="2,3-Dihydroxybiphenyl 1,2-Dioxygenase, domain 1"/>
    <property type="match status" value="1"/>
</dbReference>
<protein>
    <recommendedName>
        <fullName evidence="2">VOC domain-containing protein</fullName>
    </recommendedName>
</protein>
<dbReference type="PANTHER" id="PTHR36503">
    <property type="entry name" value="BLR2520 PROTEIN"/>
    <property type="match status" value="1"/>
</dbReference>
<keyword evidence="4" id="KW-1185">Reference proteome</keyword>
<evidence type="ECO:0000259" key="2">
    <source>
        <dbReference type="PROSITE" id="PS51819"/>
    </source>
</evidence>
<sequence length="146" mass="16229">MSTMIFVNLPTSDLDRAKTFYTSLGFSINPLFTDENAACVVLDENVFFMILRREFFSTFTTRELVDPATQVQVLNAISRDSRDHVDSTAEAGLANGGKEHRDPQDLGFMYSRSIEDPDGNILEFVYMEPQAVENGPGEHVAEQAAG</sequence>
<dbReference type="InterPro" id="IPR037523">
    <property type="entry name" value="VOC_core"/>
</dbReference>
<dbReference type="PROSITE" id="PS51819">
    <property type="entry name" value="VOC"/>
    <property type="match status" value="1"/>
</dbReference>
<dbReference type="InterPro" id="IPR029068">
    <property type="entry name" value="Glyas_Bleomycin-R_OHBP_Dase"/>
</dbReference>
<evidence type="ECO:0000256" key="1">
    <source>
        <dbReference type="SAM" id="MobiDB-lite"/>
    </source>
</evidence>
<dbReference type="InterPro" id="IPR053863">
    <property type="entry name" value="Glyoxy/Ble-like_N"/>
</dbReference>
<gene>
    <name evidence="3" type="ORF">SAMN04489745_0454</name>
</gene>
<organism evidence="3 4">
    <name type="scientific">Arthrobacter woluwensis</name>
    <dbReference type="NCBI Taxonomy" id="156980"/>
    <lineage>
        <taxon>Bacteria</taxon>
        <taxon>Bacillati</taxon>
        <taxon>Actinomycetota</taxon>
        <taxon>Actinomycetes</taxon>
        <taxon>Micrococcales</taxon>
        <taxon>Micrococcaceae</taxon>
        <taxon>Arthrobacter</taxon>
    </lineage>
</organism>
<dbReference type="Proteomes" id="UP000182652">
    <property type="component" value="Unassembled WGS sequence"/>
</dbReference>
<dbReference type="SUPFAM" id="SSF54593">
    <property type="entry name" value="Glyoxalase/Bleomycin resistance protein/Dihydroxybiphenyl dioxygenase"/>
    <property type="match status" value="1"/>
</dbReference>
<dbReference type="PANTHER" id="PTHR36503:SF2">
    <property type="entry name" value="BLR2408 PROTEIN"/>
    <property type="match status" value="1"/>
</dbReference>
<dbReference type="STRING" id="156980.SAMN04489745_0454"/>
<dbReference type="OrthoDB" id="4265398at2"/>
<feature type="domain" description="VOC" evidence="2">
    <location>
        <begin position="3"/>
        <end position="127"/>
    </location>
</feature>
<name>A0A1H4JYN4_9MICC</name>
<proteinExistence type="predicted"/>
<feature type="region of interest" description="Disordered" evidence="1">
    <location>
        <begin position="82"/>
        <end position="105"/>
    </location>
</feature>
<evidence type="ECO:0000313" key="3">
    <source>
        <dbReference type="EMBL" id="SEB51411.1"/>
    </source>
</evidence>
<dbReference type="EMBL" id="FNSN01000003">
    <property type="protein sequence ID" value="SEB51411.1"/>
    <property type="molecule type" value="Genomic_DNA"/>
</dbReference>
<dbReference type="AlphaFoldDB" id="A0A1H4JYN4"/>
<reference evidence="3 4" key="1">
    <citation type="submission" date="2016-10" db="EMBL/GenBank/DDBJ databases">
        <authorList>
            <person name="de Groot N.N."/>
        </authorList>
    </citation>
    <scope>NUCLEOTIDE SEQUENCE [LARGE SCALE GENOMIC DNA]</scope>
    <source>
        <strain evidence="3 4">DSM 10495</strain>
    </source>
</reference>
<dbReference type="Pfam" id="PF22677">
    <property type="entry name" value="Ble-like_N"/>
    <property type="match status" value="1"/>
</dbReference>
<accession>A0A1H4JYN4</accession>
<evidence type="ECO:0000313" key="4">
    <source>
        <dbReference type="Proteomes" id="UP000182652"/>
    </source>
</evidence>